<dbReference type="CDD" id="cd00038">
    <property type="entry name" value="CAP_ED"/>
    <property type="match status" value="1"/>
</dbReference>
<evidence type="ECO:0000313" key="4">
    <source>
        <dbReference type="EMBL" id="RAM00557.1"/>
    </source>
</evidence>
<dbReference type="Gene3D" id="3.30.750.24">
    <property type="entry name" value="STAS domain"/>
    <property type="match status" value="1"/>
</dbReference>
<dbReference type="OrthoDB" id="9771198at2"/>
<feature type="domain" description="Cyclic nucleotide-binding" evidence="1">
    <location>
        <begin position="113"/>
        <end position="216"/>
    </location>
</feature>
<dbReference type="InterPro" id="IPR036513">
    <property type="entry name" value="STAS_dom_sf"/>
</dbReference>
<dbReference type="InterPro" id="IPR052706">
    <property type="entry name" value="Membrane-Transporter-like"/>
</dbReference>
<evidence type="ECO:0000259" key="2">
    <source>
        <dbReference type="PROSITE" id="PS50801"/>
    </source>
</evidence>
<dbReference type="PANTHER" id="PTHR43310">
    <property type="entry name" value="SULFATE TRANSPORTER YBAR-RELATED"/>
    <property type="match status" value="1"/>
</dbReference>
<dbReference type="EMBL" id="CP036313">
    <property type="protein sequence ID" value="QBH11780.1"/>
    <property type="molecule type" value="Genomic_DNA"/>
</dbReference>
<feature type="domain" description="STAS" evidence="2">
    <location>
        <begin position="1"/>
        <end position="90"/>
    </location>
</feature>
<evidence type="ECO:0000313" key="3">
    <source>
        <dbReference type="EMBL" id="QBH11780.1"/>
    </source>
</evidence>
<name>A0A328FBZ9_9BACT</name>
<dbReference type="InterPro" id="IPR000595">
    <property type="entry name" value="cNMP-bd_dom"/>
</dbReference>
<dbReference type="Proteomes" id="UP000248798">
    <property type="component" value="Unassembled WGS sequence"/>
</dbReference>
<dbReference type="InterPro" id="IPR014710">
    <property type="entry name" value="RmlC-like_jellyroll"/>
</dbReference>
<sequence length="258" mass="29870">MFEQLKKKIACISNDEDNFIILDFQRVDVLDSTGMLSFKKLKNLINISQTHLIITAPNSQIHQQLLNGGLSSSHPLIHYFPDLNAGVKWCAKKRLKQTPKHLYDPPSLTERLFINYPQKMDLSQLLQYFERIKIESETCIFKQGAFADTFFFVESGHVVERGETQSHESLLQIETMGNGHFIGYIEFYLGLPRAVDVFATERCIVYQMSNKRLKLLEKENPKFSVMLHQMLVFLLSERVTHLAKTIHALQHKKTITRS</sequence>
<dbReference type="InterPro" id="IPR018490">
    <property type="entry name" value="cNMP-bd_dom_sf"/>
</dbReference>
<dbReference type="PROSITE" id="PS50042">
    <property type="entry name" value="CNMP_BINDING_3"/>
    <property type="match status" value="1"/>
</dbReference>
<dbReference type="Pfam" id="PF01740">
    <property type="entry name" value="STAS"/>
    <property type="match status" value="1"/>
</dbReference>
<dbReference type="PANTHER" id="PTHR43310:SF2">
    <property type="entry name" value="SLC26A_SULP TRANSPORTER DOMAIN-CONTAINING PROTEIN"/>
    <property type="match status" value="1"/>
</dbReference>
<reference evidence="3 6" key="2">
    <citation type="submission" date="2019-02" db="EMBL/GenBank/DDBJ databases">
        <title>Complete genome sequence of Desulfobacter hydrogenophilus AcRS1.</title>
        <authorList>
            <person name="Marietou A."/>
            <person name="Lund M.B."/>
            <person name="Marshall I.P.G."/>
            <person name="Schreiber L."/>
            <person name="Jorgensen B."/>
        </authorList>
    </citation>
    <scope>NUCLEOTIDE SEQUENCE [LARGE SCALE GENOMIC DNA]</scope>
    <source>
        <strain evidence="3 6">AcRS1</strain>
    </source>
</reference>
<keyword evidence="6" id="KW-1185">Reference proteome</keyword>
<dbReference type="EMBL" id="QLNI01000044">
    <property type="protein sequence ID" value="RAM00557.1"/>
    <property type="molecule type" value="Genomic_DNA"/>
</dbReference>
<reference evidence="4 5" key="1">
    <citation type="submission" date="2018-06" db="EMBL/GenBank/DDBJ databases">
        <title>Complete Genome Sequence of Desulfobacter hydrogenophilus (DSM3380).</title>
        <authorList>
            <person name="Marietou A."/>
            <person name="Schreiber L."/>
            <person name="Marshall I."/>
            <person name="Jorgensen B."/>
        </authorList>
    </citation>
    <scope>NUCLEOTIDE SEQUENCE [LARGE SCALE GENOMIC DNA]</scope>
    <source>
        <strain evidence="4 5">DSM 3380</strain>
    </source>
</reference>
<dbReference type="SUPFAM" id="SSF52091">
    <property type="entry name" value="SpoIIaa-like"/>
    <property type="match status" value="1"/>
</dbReference>
<proteinExistence type="predicted"/>
<evidence type="ECO:0000313" key="5">
    <source>
        <dbReference type="Proteomes" id="UP000248798"/>
    </source>
</evidence>
<dbReference type="Proteomes" id="UP000293902">
    <property type="component" value="Chromosome"/>
</dbReference>
<dbReference type="PROSITE" id="PS50801">
    <property type="entry name" value="STAS"/>
    <property type="match status" value="1"/>
</dbReference>
<dbReference type="SUPFAM" id="SSF51206">
    <property type="entry name" value="cAMP-binding domain-like"/>
    <property type="match status" value="1"/>
</dbReference>
<gene>
    <name evidence="4" type="ORF">DO021_18450</name>
    <name evidence="3" type="ORF">EYB58_01870</name>
</gene>
<protein>
    <submittedName>
        <fullName evidence="3">Cyclic nucleotide-binding domain-containing protein</fullName>
    </submittedName>
</protein>
<dbReference type="Pfam" id="PF00027">
    <property type="entry name" value="cNMP_binding"/>
    <property type="match status" value="1"/>
</dbReference>
<evidence type="ECO:0000259" key="1">
    <source>
        <dbReference type="PROSITE" id="PS50042"/>
    </source>
</evidence>
<evidence type="ECO:0000313" key="6">
    <source>
        <dbReference type="Proteomes" id="UP000293902"/>
    </source>
</evidence>
<dbReference type="AlphaFoldDB" id="A0A328FBZ9"/>
<organism evidence="4 5">
    <name type="scientific">Desulfobacter hydrogenophilus</name>
    <dbReference type="NCBI Taxonomy" id="2291"/>
    <lineage>
        <taxon>Bacteria</taxon>
        <taxon>Pseudomonadati</taxon>
        <taxon>Thermodesulfobacteriota</taxon>
        <taxon>Desulfobacteria</taxon>
        <taxon>Desulfobacterales</taxon>
        <taxon>Desulfobacteraceae</taxon>
        <taxon>Desulfobacter</taxon>
    </lineage>
</organism>
<accession>A0A328FBZ9</accession>
<dbReference type="InterPro" id="IPR002645">
    <property type="entry name" value="STAS_dom"/>
</dbReference>
<dbReference type="Gene3D" id="2.60.120.10">
    <property type="entry name" value="Jelly Rolls"/>
    <property type="match status" value="1"/>
</dbReference>